<dbReference type="EMBL" id="LN871598">
    <property type="protein sequence ID" value="CTQ40975.1"/>
    <property type="molecule type" value="Genomic_DNA"/>
</dbReference>
<evidence type="ECO:0000256" key="1">
    <source>
        <dbReference type="SAM" id="Phobius"/>
    </source>
</evidence>
<feature type="transmembrane region" description="Helical" evidence="1">
    <location>
        <begin position="82"/>
        <end position="104"/>
    </location>
</feature>
<dbReference type="RefSeq" id="XP_012648986.1">
    <property type="nucleotide sequence ID" value="XM_012793532.1"/>
</dbReference>
<sequence length="130" mass="14803">MALLGHSRTNAIPIIGKIPIDSEFTDEEYENASNYYDDNRHFLARVAINTSIILSIMVSLSASLRMWNLDRSNGQNLRPNNYVLMTFGFSLLCLIFMVLINLFYTRILEATKAKPLLSSFHPAPKHETHS</sequence>
<dbReference type="AlphaFoldDB" id="A0A0K3AR99"/>
<evidence type="ECO:0000313" key="3">
    <source>
        <dbReference type="Proteomes" id="UP000002899"/>
    </source>
</evidence>
<keyword evidence="3" id="KW-1185">Reference proteome</keyword>
<dbReference type="Proteomes" id="UP000002899">
    <property type="component" value="Chromosome III"/>
</dbReference>
<keyword evidence="1" id="KW-0472">Membrane</keyword>
<accession>A0A0K3AR99</accession>
<dbReference type="GeneID" id="24425017"/>
<feature type="transmembrane region" description="Helical" evidence="1">
    <location>
        <begin position="42"/>
        <end position="62"/>
    </location>
</feature>
<reference evidence="2 3" key="2">
    <citation type="journal article" date="2013" name="PLoS ONE">
        <title>Whole genome mapping and re-organization of the nuclear and mitochondrial genomes of Babesia microti isolates.</title>
        <authorList>
            <person name="Cornillot E."/>
            <person name="Dassouli A."/>
            <person name="Garg A."/>
            <person name="Pachikara N."/>
            <person name="Randazzo S."/>
            <person name="Depoix D."/>
            <person name="Carcy B."/>
            <person name="Delbecq S."/>
            <person name="Frutos R."/>
            <person name="Silva J.C."/>
            <person name="Sutton R."/>
            <person name="Krause P.J."/>
            <person name="Mamoun C.B."/>
        </authorList>
    </citation>
    <scope>NUCLEOTIDE SEQUENCE [LARGE SCALE GENOMIC DNA]</scope>
    <source>
        <strain evidence="2 3">RI</strain>
    </source>
</reference>
<organism evidence="2 3">
    <name type="scientific">Babesia microti (strain RI)</name>
    <dbReference type="NCBI Taxonomy" id="1133968"/>
    <lineage>
        <taxon>Eukaryota</taxon>
        <taxon>Sar</taxon>
        <taxon>Alveolata</taxon>
        <taxon>Apicomplexa</taxon>
        <taxon>Aconoidasida</taxon>
        <taxon>Piroplasmida</taxon>
        <taxon>Babesiidae</taxon>
        <taxon>Babesia</taxon>
    </lineage>
</organism>
<name>A0A0K3AR99_BABMR</name>
<keyword evidence="1" id="KW-1133">Transmembrane helix</keyword>
<protein>
    <submittedName>
        <fullName evidence="2">Uncharacterized protein</fullName>
    </submittedName>
</protein>
<proteinExistence type="predicted"/>
<keyword evidence="1" id="KW-0812">Transmembrane</keyword>
<evidence type="ECO:0000313" key="2">
    <source>
        <dbReference type="EMBL" id="CTQ40975.1"/>
    </source>
</evidence>
<reference evidence="2 3" key="3">
    <citation type="journal article" date="2016" name="Sci. Rep.">
        <title>Genome-wide diversity and gene expression profiling of Babesia microti isolates identify polymorphic genes that mediate host-pathogen interactions.</title>
        <authorList>
            <person name="Silva J.C."/>
            <person name="Cornillot E."/>
            <person name="McCracken C."/>
            <person name="Usmani-Brown S."/>
            <person name="Dwivedi A."/>
            <person name="Ifeonu O.O."/>
            <person name="Crabtree J."/>
            <person name="Gotia H.T."/>
            <person name="Virji A.Z."/>
            <person name="Reynes C."/>
            <person name="Colinge J."/>
            <person name="Kumar V."/>
            <person name="Lawres L."/>
            <person name="Pazzi J.E."/>
            <person name="Pablo J.V."/>
            <person name="Hung C."/>
            <person name="Brancato J."/>
            <person name="Kumari P."/>
            <person name="Orvis J."/>
            <person name="Tretina K."/>
            <person name="Chibucos M."/>
            <person name="Ott S."/>
            <person name="Sadzewicz L."/>
            <person name="Sengamalay N."/>
            <person name="Shetty A.C."/>
            <person name="Su Q."/>
            <person name="Tallon L."/>
            <person name="Fraser C.M."/>
            <person name="Frutos R."/>
            <person name="Molina D.M."/>
            <person name="Krause P.J."/>
            <person name="Ben Mamoun C."/>
        </authorList>
    </citation>
    <scope>NUCLEOTIDE SEQUENCE [LARGE SCALE GENOMIC DNA]</scope>
    <source>
        <strain evidence="2 3">RI</strain>
    </source>
</reference>
<dbReference type="KEGG" id="bmic:BMR1_03g01880"/>
<dbReference type="VEuPathDB" id="PiroplasmaDB:BMR1_03g01880"/>
<reference evidence="2 3" key="1">
    <citation type="journal article" date="2012" name="Nucleic Acids Res.">
        <title>Sequencing of the smallest Apicomplexan genome from the human pathogen Babesia microti.</title>
        <authorList>
            <person name="Cornillot E."/>
            <person name="Hadj-Kaddour K."/>
            <person name="Dassouli A."/>
            <person name="Noel B."/>
            <person name="Ranwez V."/>
            <person name="Vacherie B."/>
            <person name="Augagneur Y."/>
            <person name="Bres V."/>
            <person name="Duclos A."/>
            <person name="Randazzo S."/>
            <person name="Carcy B."/>
            <person name="Debierre-Grockiego F."/>
            <person name="Delbecq S."/>
            <person name="Moubri-Menage K."/>
            <person name="Shams-Eldin H."/>
            <person name="Usmani-Brown S."/>
            <person name="Bringaud F."/>
            <person name="Wincker P."/>
            <person name="Vivares C.P."/>
            <person name="Schwarz R.T."/>
            <person name="Schetters T.P."/>
            <person name="Krause P.J."/>
            <person name="Gorenflot A."/>
            <person name="Berry V."/>
            <person name="Barbe V."/>
            <person name="Ben Mamoun C."/>
        </authorList>
    </citation>
    <scope>NUCLEOTIDE SEQUENCE [LARGE SCALE GENOMIC DNA]</scope>
    <source>
        <strain evidence="2 3">RI</strain>
    </source>
</reference>